<accession>A0AA36GA17</accession>
<evidence type="ECO:0000313" key="8">
    <source>
        <dbReference type="EMBL" id="CAJ0578015.1"/>
    </source>
</evidence>
<sequence length="397" mass="45511">MLLNKARGLTRFASFAHCQPSTLAAASQFEARSFAHRHRDRGHQEGGSSRRGDGRAKWSWNARNAKYGAPLLALSWIVTLKDFLGIEKVQLDKDPIKDKIKQSWLDRKFGKFDSAIQVLEVVLEEVKERGEELPITRVLDELANTYYQARDFVKAEQYFKLVIDRLVRLHDFRDSSPQFVGVSLKLADIFASQGQLDHAEAGFKHCLRKQMQVLDEHMKKYSVAHGALVEDKHRVEMYGAAYTDPIALFGMALEGYAQFLVNYRDEDRLKEAEEYMDEVMKIAYQIYGGSSGHALNLLNNFGATCILRNRFELAKKYLEIGIDRILHVNEAAELIPGYYCNYAEALWHTGNQQKALDYANKAVQLSKGADTRTQKYCQDFQRQLQKDFNKGKGWFGF</sequence>
<protein>
    <recommendedName>
        <fullName evidence="10">Tetratricopeptide repeat protein 19</fullName>
    </recommendedName>
</protein>
<proteinExistence type="inferred from homology"/>
<evidence type="ECO:0000256" key="1">
    <source>
        <dbReference type="ARBA" id="ARBA00004173"/>
    </source>
</evidence>
<keyword evidence="4" id="KW-0802">TPR repeat</keyword>
<keyword evidence="3" id="KW-0677">Repeat</keyword>
<evidence type="ECO:0000256" key="6">
    <source>
        <dbReference type="ARBA" id="ARBA00023128"/>
    </source>
</evidence>
<dbReference type="AlphaFoldDB" id="A0AA36GA17"/>
<keyword evidence="9" id="KW-1185">Reference proteome</keyword>
<dbReference type="Gene3D" id="1.25.40.10">
    <property type="entry name" value="Tetratricopeptide repeat domain"/>
    <property type="match status" value="2"/>
</dbReference>
<dbReference type="InterPro" id="IPR040395">
    <property type="entry name" value="TTC19"/>
</dbReference>
<dbReference type="EMBL" id="CATQJA010002652">
    <property type="protein sequence ID" value="CAJ0578015.1"/>
    <property type="molecule type" value="Genomic_DNA"/>
</dbReference>
<evidence type="ECO:0008006" key="10">
    <source>
        <dbReference type="Google" id="ProtNLM"/>
    </source>
</evidence>
<evidence type="ECO:0000256" key="3">
    <source>
        <dbReference type="ARBA" id="ARBA00022737"/>
    </source>
</evidence>
<dbReference type="PANTHER" id="PTHR13143">
    <property type="entry name" value="TETRATRICOPEPTIDE REPEAT PROTEIN 19"/>
    <property type="match status" value="1"/>
</dbReference>
<feature type="region of interest" description="Disordered" evidence="7">
    <location>
        <begin position="35"/>
        <end position="55"/>
    </location>
</feature>
<reference evidence="8" key="1">
    <citation type="submission" date="2023-06" db="EMBL/GenBank/DDBJ databases">
        <authorList>
            <person name="Delattre M."/>
        </authorList>
    </citation>
    <scope>NUCLEOTIDE SEQUENCE</scope>
    <source>
        <strain evidence="8">AF72</strain>
    </source>
</reference>
<feature type="non-terminal residue" evidence="8">
    <location>
        <position position="1"/>
    </location>
</feature>
<dbReference type="InterPro" id="IPR011990">
    <property type="entry name" value="TPR-like_helical_dom_sf"/>
</dbReference>
<dbReference type="Proteomes" id="UP001177023">
    <property type="component" value="Unassembled WGS sequence"/>
</dbReference>
<comment type="caution">
    <text evidence="8">The sequence shown here is derived from an EMBL/GenBank/DDBJ whole genome shotgun (WGS) entry which is preliminary data.</text>
</comment>
<organism evidence="8 9">
    <name type="scientific">Mesorhabditis spiculigera</name>
    <dbReference type="NCBI Taxonomy" id="96644"/>
    <lineage>
        <taxon>Eukaryota</taxon>
        <taxon>Metazoa</taxon>
        <taxon>Ecdysozoa</taxon>
        <taxon>Nematoda</taxon>
        <taxon>Chromadorea</taxon>
        <taxon>Rhabditida</taxon>
        <taxon>Rhabditina</taxon>
        <taxon>Rhabditomorpha</taxon>
        <taxon>Rhabditoidea</taxon>
        <taxon>Rhabditidae</taxon>
        <taxon>Mesorhabditinae</taxon>
        <taxon>Mesorhabditis</taxon>
    </lineage>
</organism>
<name>A0AA36GA17_9BILA</name>
<comment type="subcellular location">
    <subcellularLocation>
        <location evidence="1">Mitochondrion</location>
    </subcellularLocation>
</comment>
<evidence type="ECO:0000313" key="9">
    <source>
        <dbReference type="Proteomes" id="UP001177023"/>
    </source>
</evidence>
<gene>
    <name evidence="8" type="ORF">MSPICULIGERA_LOCUS16279</name>
</gene>
<keyword evidence="6" id="KW-0496">Mitochondrion</keyword>
<dbReference type="GO" id="GO:0034551">
    <property type="term" value="P:mitochondrial respiratory chain complex III assembly"/>
    <property type="evidence" value="ECO:0007669"/>
    <property type="project" value="InterPro"/>
</dbReference>
<dbReference type="PANTHER" id="PTHR13143:SF6">
    <property type="entry name" value="TETRATRICOPEPTIDE REPEAT PROTEIN 19, MITOCHONDRIAL"/>
    <property type="match status" value="1"/>
</dbReference>
<evidence type="ECO:0000256" key="7">
    <source>
        <dbReference type="SAM" id="MobiDB-lite"/>
    </source>
</evidence>
<evidence type="ECO:0000256" key="4">
    <source>
        <dbReference type="ARBA" id="ARBA00022803"/>
    </source>
</evidence>
<dbReference type="Pfam" id="PF13181">
    <property type="entry name" value="TPR_8"/>
    <property type="match status" value="1"/>
</dbReference>
<feature type="compositionally biased region" description="Basic and acidic residues" evidence="7">
    <location>
        <begin position="42"/>
        <end position="55"/>
    </location>
</feature>
<dbReference type="GO" id="GO:0005743">
    <property type="term" value="C:mitochondrial inner membrane"/>
    <property type="evidence" value="ECO:0007669"/>
    <property type="project" value="TreeGrafter"/>
</dbReference>
<keyword evidence="5" id="KW-0809">Transit peptide</keyword>
<dbReference type="SMART" id="SM00028">
    <property type="entry name" value="TPR"/>
    <property type="match status" value="3"/>
</dbReference>
<dbReference type="SUPFAM" id="SSF48452">
    <property type="entry name" value="TPR-like"/>
    <property type="match status" value="1"/>
</dbReference>
<evidence type="ECO:0000256" key="5">
    <source>
        <dbReference type="ARBA" id="ARBA00022946"/>
    </source>
</evidence>
<dbReference type="InterPro" id="IPR019734">
    <property type="entry name" value="TPR_rpt"/>
</dbReference>
<comment type="similarity">
    <text evidence="2">Belongs to the TTC19 family.</text>
</comment>
<evidence type="ECO:0000256" key="2">
    <source>
        <dbReference type="ARBA" id="ARBA00008219"/>
    </source>
</evidence>